<dbReference type="InterPro" id="IPR027267">
    <property type="entry name" value="AH/BAR_dom_sf"/>
</dbReference>
<dbReference type="Pfam" id="PF00787">
    <property type="entry name" value="PX"/>
    <property type="match status" value="1"/>
</dbReference>
<keyword evidence="5" id="KW-1185">Reference proteome</keyword>
<dbReference type="Pfam" id="PF09325">
    <property type="entry name" value="Vps5"/>
    <property type="match status" value="1"/>
</dbReference>
<accession>A0A8K1CR13</accession>
<organism evidence="4 5">
    <name type="scientific">Pythium oligandrum</name>
    <name type="common">Mycoparasitic fungus</name>
    <dbReference type="NCBI Taxonomy" id="41045"/>
    <lineage>
        <taxon>Eukaryota</taxon>
        <taxon>Sar</taxon>
        <taxon>Stramenopiles</taxon>
        <taxon>Oomycota</taxon>
        <taxon>Peronosporomycetes</taxon>
        <taxon>Pythiales</taxon>
        <taxon>Pythiaceae</taxon>
        <taxon>Pythium</taxon>
    </lineage>
</organism>
<dbReference type="CDD" id="cd06859">
    <property type="entry name" value="PX_SNX1_2_like"/>
    <property type="match status" value="1"/>
</dbReference>
<dbReference type="FunFam" id="1.20.1270.60:FF:000091">
    <property type="entry name" value="Sorting nexin 1"/>
    <property type="match status" value="1"/>
</dbReference>
<protein>
    <recommendedName>
        <fullName evidence="3">PX domain-containing protein</fullName>
    </recommendedName>
</protein>
<reference evidence="4" key="1">
    <citation type="submission" date="2019-03" db="EMBL/GenBank/DDBJ databases">
        <title>Long read genome sequence of the mycoparasitic Pythium oligandrum ATCC 38472 isolated from sugarbeet rhizosphere.</title>
        <authorList>
            <person name="Gaulin E."/>
        </authorList>
    </citation>
    <scope>NUCLEOTIDE SEQUENCE</scope>
    <source>
        <strain evidence="4">ATCC 38472_TT</strain>
    </source>
</reference>
<gene>
    <name evidence="4" type="ORF">Poli38472_007691</name>
</gene>
<dbReference type="InterPro" id="IPR036871">
    <property type="entry name" value="PX_dom_sf"/>
</dbReference>
<evidence type="ECO:0000313" key="5">
    <source>
        <dbReference type="Proteomes" id="UP000794436"/>
    </source>
</evidence>
<feature type="region of interest" description="Disordered" evidence="2">
    <location>
        <begin position="21"/>
        <end position="52"/>
    </location>
</feature>
<proteinExistence type="predicted"/>
<dbReference type="AlphaFoldDB" id="A0A8K1CR13"/>
<dbReference type="SUPFAM" id="SSF64268">
    <property type="entry name" value="PX domain"/>
    <property type="match status" value="1"/>
</dbReference>
<dbReference type="Gene3D" id="3.30.1520.10">
    <property type="entry name" value="Phox-like domain"/>
    <property type="match status" value="1"/>
</dbReference>
<evidence type="ECO:0000313" key="4">
    <source>
        <dbReference type="EMBL" id="TMW68019.1"/>
    </source>
</evidence>
<feature type="compositionally biased region" description="Low complexity" evidence="2">
    <location>
        <begin position="41"/>
        <end position="51"/>
    </location>
</feature>
<dbReference type="PANTHER" id="PTHR10555:SF170">
    <property type="entry name" value="FI18122P1"/>
    <property type="match status" value="1"/>
</dbReference>
<dbReference type="InterPro" id="IPR001683">
    <property type="entry name" value="PX_dom"/>
</dbReference>
<feature type="coiled-coil region" evidence="1">
    <location>
        <begin position="361"/>
        <end position="395"/>
    </location>
</feature>
<keyword evidence="1" id="KW-0175">Coiled coil</keyword>
<dbReference type="GO" id="GO:0035091">
    <property type="term" value="F:phosphatidylinositol binding"/>
    <property type="evidence" value="ECO:0007669"/>
    <property type="project" value="InterPro"/>
</dbReference>
<dbReference type="Gene3D" id="1.20.1270.60">
    <property type="entry name" value="Arfaptin homology (AH) domain/BAR domain"/>
    <property type="match status" value="1"/>
</dbReference>
<dbReference type="CDD" id="cd07596">
    <property type="entry name" value="BAR_SNX"/>
    <property type="match status" value="1"/>
</dbReference>
<dbReference type="SMART" id="SM00312">
    <property type="entry name" value="PX"/>
    <property type="match status" value="1"/>
</dbReference>
<dbReference type="PANTHER" id="PTHR10555">
    <property type="entry name" value="SORTING NEXIN"/>
    <property type="match status" value="1"/>
</dbReference>
<evidence type="ECO:0000259" key="3">
    <source>
        <dbReference type="PROSITE" id="PS50195"/>
    </source>
</evidence>
<dbReference type="EMBL" id="SPLM01000003">
    <property type="protein sequence ID" value="TMW68019.1"/>
    <property type="molecule type" value="Genomic_DNA"/>
</dbReference>
<dbReference type="SUPFAM" id="SSF103657">
    <property type="entry name" value="BAR/IMD domain-like"/>
    <property type="match status" value="1"/>
</dbReference>
<dbReference type="OrthoDB" id="5227681at2759"/>
<comment type="caution">
    <text evidence="4">The sequence shown here is derived from an EMBL/GenBank/DDBJ whole genome shotgun (WGS) entry which is preliminary data.</text>
</comment>
<evidence type="ECO:0000256" key="2">
    <source>
        <dbReference type="SAM" id="MobiDB-lite"/>
    </source>
</evidence>
<dbReference type="InterPro" id="IPR015404">
    <property type="entry name" value="Vps5_C"/>
</dbReference>
<sequence length="523" mass="57683">MMEARNGKWVNVDYSNRTGMEESMGRGSLRASGGDSAQLYGGSSSGRASGGTHDASELDAYFIEISVSEPVKQGEGMNAYISYKISTSTNRPQFTKSSFSVIRRYSDFVWLHGNLSGMYPGVIVPPLPEKLLVGRFSPEFVESRRRALQLFLHRCCLHPELQHSEHLTTFLEAPDDALAAFKADPKNSVSKGARGSIFQWIDETVNTISTTLGATAGVNLEKTSLDLEVEEMMAYIDGLEPIMTGLHKHAHGLTKRAREIADGLFEFGVAYALLGKTEDNPSLQEALREIGQCADHLSILAAEHAEKEALHFEEPILDYIRLVGAVKSALQKRNEVRGTYGNAVADLDAKTAIANKLYKGKSASEEKMQLAEGDVMKAQQRVDDAKLEYDIVTERVLREVERFKREKLSDFKRIILDYVQLQIEHSKKVEGEWNAVIPKLAQIRIDTGVSPSDSMASIPSSPGANSMIQEDYIPSNGTILSGNDLSSHLLSLSLDHDGEEETKSSGRMARVQVRSQMNPDLAL</sequence>
<dbReference type="Proteomes" id="UP000794436">
    <property type="component" value="Unassembled WGS sequence"/>
</dbReference>
<name>A0A8K1CR13_PYTOL</name>
<dbReference type="PROSITE" id="PS50195">
    <property type="entry name" value="PX"/>
    <property type="match status" value="1"/>
</dbReference>
<evidence type="ECO:0000256" key="1">
    <source>
        <dbReference type="SAM" id="Coils"/>
    </source>
</evidence>
<feature type="domain" description="PX" evidence="3">
    <location>
        <begin position="61"/>
        <end position="178"/>
    </location>
</feature>
<dbReference type="GO" id="GO:0005768">
    <property type="term" value="C:endosome"/>
    <property type="evidence" value="ECO:0007669"/>
    <property type="project" value="TreeGrafter"/>
</dbReference>